<sequence>MKIVVIGGTGLIGANVVGRLRQEGHEVVAASPRTGVDTLSGQGLDRALAGAQAVVDVSNSPSFEAGAVMDFFTTSTRNLLAAEARAGIEHHLILSIVGADRLPDNAYLSAKAAQETLVEASGRPYTILRATQFFEFIGGIVDAGTQDGVARLSPALFQPIAADDVAAVLADLAAGAPLNGILETGGPDRFPLDELARKYLAAQGDGRSVVADVHARYFGSELDDRSLVTGAGARIAPTRFHNWLSRGAAQA</sequence>
<dbReference type="InterPro" id="IPR051207">
    <property type="entry name" value="ComplexI_NDUFA9_subunit"/>
</dbReference>
<dbReference type="Pfam" id="PF13460">
    <property type="entry name" value="NAD_binding_10"/>
    <property type="match status" value="1"/>
</dbReference>
<dbReference type="InterPro" id="IPR016040">
    <property type="entry name" value="NAD(P)-bd_dom"/>
</dbReference>
<organism evidence="2 3">
    <name type="scientific">Bordetella ansorpii</name>
    <dbReference type="NCBI Taxonomy" id="288768"/>
    <lineage>
        <taxon>Bacteria</taxon>
        <taxon>Pseudomonadati</taxon>
        <taxon>Pseudomonadota</taxon>
        <taxon>Betaproteobacteria</taxon>
        <taxon>Burkholderiales</taxon>
        <taxon>Alcaligenaceae</taxon>
        <taxon>Bordetella</taxon>
    </lineage>
</organism>
<dbReference type="RefSeq" id="WP_066133058.1">
    <property type="nucleotide sequence ID" value="NZ_FKIF01000009.1"/>
</dbReference>
<dbReference type="GO" id="GO:0044877">
    <property type="term" value="F:protein-containing complex binding"/>
    <property type="evidence" value="ECO:0007669"/>
    <property type="project" value="TreeGrafter"/>
</dbReference>
<dbReference type="PANTHER" id="PTHR12126">
    <property type="entry name" value="NADH-UBIQUINONE OXIDOREDUCTASE 39 KDA SUBUNIT-RELATED"/>
    <property type="match status" value="1"/>
</dbReference>
<accession>A0A157SUE2</accession>
<dbReference type="PANTHER" id="PTHR12126:SF11">
    <property type="entry name" value="NADH DEHYDROGENASE [UBIQUINONE] 1 ALPHA SUBCOMPLEX SUBUNIT 9, MITOCHONDRIAL"/>
    <property type="match status" value="1"/>
</dbReference>
<dbReference type="SUPFAM" id="SSF51735">
    <property type="entry name" value="NAD(P)-binding Rossmann-fold domains"/>
    <property type="match status" value="1"/>
</dbReference>
<reference evidence="2 3" key="1">
    <citation type="submission" date="2016-04" db="EMBL/GenBank/DDBJ databases">
        <authorList>
            <consortium name="Pathogen Informatics"/>
        </authorList>
    </citation>
    <scope>NUCLEOTIDE SEQUENCE [LARGE SCALE GENOMIC DNA]</scope>
    <source>
        <strain evidence="2 3">H050680373</strain>
    </source>
</reference>
<dbReference type="InterPro" id="IPR036291">
    <property type="entry name" value="NAD(P)-bd_dom_sf"/>
</dbReference>
<proteinExistence type="predicted"/>
<dbReference type="Proteomes" id="UP000076848">
    <property type="component" value="Unassembled WGS sequence"/>
</dbReference>
<dbReference type="OrthoDB" id="9771302at2"/>
<evidence type="ECO:0000259" key="1">
    <source>
        <dbReference type="Pfam" id="PF13460"/>
    </source>
</evidence>
<dbReference type="EMBL" id="FKIF01000009">
    <property type="protein sequence ID" value="SAI73951.1"/>
    <property type="molecule type" value="Genomic_DNA"/>
</dbReference>
<feature type="domain" description="NAD(P)-binding" evidence="1">
    <location>
        <begin position="7"/>
        <end position="173"/>
    </location>
</feature>
<evidence type="ECO:0000313" key="3">
    <source>
        <dbReference type="Proteomes" id="UP000076848"/>
    </source>
</evidence>
<evidence type="ECO:0000313" key="2">
    <source>
        <dbReference type="EMBL" id="SAI73951.1"/>
    </source>
</evidence>
<keyword evidence="3" id="KW-1185">Reference proteome</keyword>
<dbReference type="AlphaFoldDB" id="A0A157SUE2"/>
<dbReference type="STRING" id="288768.SAMEA3906486_04946"/>
<gene>
    <name evidence="2" type="ORF">SAMEA3906486_04946</name>
</gene>
<protein>
    <submittedName>
        <fullName evidence="2">NmrA-like family</fullName>
    </submittedName>
</protein>
<name>A0A157SUE2_9BORD</name>
<dbReference type="Gene3D" id="3.40.50.720">
    <property type="entry name" value="NAD(P)-binding Rossmann-like Domain"/>
    <property type="match status" value="1"/>
</dbReference>